<keyword evidence="2 7" id="KW-0378">Hydrolase</keyword>
<dbReference type="InterPro" id="IPR002018">
    <property type="entry name" value="CarbesteraseB"/>
</dbReference>
<dbReference type="Gene3D" id="3.40.50.1820">
    <property type="entry name" value="alpha/beta hydrolase"/>
    <property type="match status" value="1"/>
</dbReference>
<evidence type="ECO:0000256" key="2">
    <source>
        <dbReference type="ARBA" id="ARBA00022801"/>
    </source>
</evidence>
<organism evidence="7 8">
    <name type="scientific">Melanomma pulvis-pyrius CBS 109.77</name>
    <dbReference type="NCBI Taxonomy" id="1314802"/>
    <lineage>
        <taxon>Eukaryota</taxon>
        <taxon>Fungi</taxon>
        <taxon>Dikarya</taxon>
        <taxon>Ascomycota</taxon>
        <taxon>Pezizomycotina</taxon>
        <taxon>Dothideomycetes</taxon>
        <taxon>Pleosporomycetidae</taxon>
        <taxon>Pleosporales</taxon>
        <taxon>Melanommataceae</taxon>
        <taxon>Melanomma</taxon>
    </lineage>
</organism>
<keyword evidence="3" id="KW-0863">Zinc-finger</keyword>
<evidence type="ECO:0000313" key="8">
    <source>
        <dbReference type="Proteomes" id="UP000799757"/>
    </source>
</evidence>
<keyword evidence="5" id="KW-1133">Transmembrane helix</keyword>
<sequence length="1116" mass="122155">MRHPPLRWAGSPWSAPFAHSLLSSLRGRTLALIMFPAIAVVLFYLYAGSHMTLGRGVPYSSGLAPIVVTLPGFGTFQGTQILSTLDSNTALEDPVDAWLGIYYATQPIGPNRFAPVTWPVPVKGIVDSSSYGPACPQLQAGGDRQSEACLNFNVYRTTGIPYNQKLPVFIMTHGGAFVSGSGKSFDGATFVSKSSQPIVVVTYQYRLSALGSLPSALFEQEGLLNLSLRDQRQLLLFMQKYVSYFGGDPDRITYGGQSAGAHSVGAHLFHNYDSPNYPVKKLFSQAILSSGSVTARSFPAATYPLYREQFSEFMAGVNCPEAPNADALACLRSVDLATIQTVQAEIYYGSGLTWPFQPVSPGPLLEKRGSESGANATFFNIPILTTSCTNEGDSFVPRDLATNHEFVAFFENLSPDLTDADIDDLQALYPDPVTSGGPFVPNPANPVSPQYQRVSAAYADYSYICPVQETAFLLSASKAPVWKARFNTPNNAPAGQGVPHASDAAYFNGKPNVQYPEISTLYASFYASFVVAGDPNKHAIPGAPKWPKYTGLGSKELAVGSPDRGGVVAEDEGAGIRMKQCKWWRDPQRMSTSKIRKFSPLQPNYKILDNVYISNNNFVFLDRILELATATDNWFMYAADYTEATNGTFFKLSRRIALIRTSVLQSTINPNSTNLTSEAYGQEIFVRPIEYYTLTQINVLARFSPLVPADSYPICQVLRPLRPPMADTRNSYLTQFEPQALLQEIVLIRDSRSFPTISNKCEVTQPVTMASNALLFPCNTCSVAFATSELQRSHMREPCHVNNIKRRMVQLPALNPEQFEAELKHDKLTHPLDETNSNPENEEPSEDPSESSSSSSDGEEEPNHLIPPSQCLFCNLASPTTATNLSHMQTTHGLFIPSPTHLPSPEALLTHLATTIHTHITCLFCGAQRSSLEGIQTHMRAKGHCMINLDRSAELLDFWALSDSDDDDDDDEKKDEAAMHLSHDEMRLPSGATIAARAPTAQLRSKPALAHSRRRAAQLRAKRDTTSVLAIGDADAGAEAQSPGTARAEGEDRRVAVRGELGVVGLSDGQRRALAVVEKKSRKREVVARAAQRWAVERVANKQKFFKPDVPGPRNG</sequence>
<dbReference type="EMBL" id="MU002076">
    <property type="protein sequence ID" value="KAF2790393.1"/>
    <property type="molecule type" value="Genomic_DNA"/>
</dbReference>
<keyword evidence="8" id="KW-1185">Reference proteome</keyword>
<keyword evidence="3" id="KW-0862">Zinc</keyword>
<dbReference type="InterPro" id="IPR036236">
    <property type="entry name" value="Znf_C2H2_sf"/>
</dbReference>
<dbReference type="PANTHER" id="PTHR43918">
    <property type="entry name" value="ACETYLCHOLINESTERASE"/>
    <property type="match status" value="1"/>
</dbReference>
<gene>
    <name evidence="7" type="ORF">K505DRAFT_377552</name>
</gene>
<feature type="domain" description="C2H2-type" evidence="6">
    <location>
        <begin position="776"/>
        <end position="805"/>
    </location>
</feature>
<evidence type="ECO:0000256" key="5">
    <source>
        <dbReference type="SAM" id="Phobius"/>
    </source>
</evidence>
<reference evidence="7" key="1">
    <citation type="journal article" date="2020" name="Stud. Mycol.">
        <title>101 Dothideomycetes genomes: a test case for predicting lifestyles and emergence of pathogens.</title>
        <authorList>
            <person name="Haridas S."/>
            <person name="Albert R."/>
            <person name="Binder M."/>
            <person name="Bloem J."/>
            <person name="Labutti K."/>
            <person name="Salamov A."/>
            <person name="Andreopoulos B."/>
            <person name="Baker S."/>
            <person name="Barry K."/>
            <person name="Bills G."/>
            <person name="Bluhm B."/>
            <person name="Cannon C."/>
            <person name="Castanera R."/>
            <person name="Culley D."/>
            <person name="Daum C."/>
            <person name="Ezra D."/>
            <person name="Gonzalez J."/>
            <person name="Henrissat B."/>
            <person name="Kuo A."/>
            <person name="Liang C."/>
            <person name="Lipzen A."/>
            <person name="Lutzoni F."/>
            <person name="Magnuson J."/>
            <person name="Mondo S."/>
            <person name="Nolan M."/>
            <person name="Ohm R."/>
            <person name="Pangilinan J."/>
            <person name="Park H.-J."/>
            <person name="Ramirez L."/>
            <person name="Alfaro M."/>
            <person name="Sun H."/>
            <person name="Tritt A."/>
            <person name="Yoshinaga Y."/>
            <person name="Zwiers L.-H."/>
            <person name="Turgeon B."/>
            <person name="Goodwin S."/>
            <person name="Spatafora J."/>
            <person name="Crous P."/>
            <person name="Grigoriev I."/>
        </authorList>
    </citation>
    <scope>NUCLEOTIDE SEQUENCE</scope>
    <source>
        <strain evidence="7">CBS 109.77</strain>
    </source>
</reference>
<dbReference type="OrthoDB" id="408631at2759"/>
<name>A0A6A6X2N3_9PLEO</name>
<keyword evidence="3" id="KW-0479">Metal-binding</keyword>
<keyword evidence="5" id="KW-0812">Transmembrane</keyword>
<dbReference type="InterPro" id="IPR041661">
    <property type="entry name" value="ZN622/Rei1/Reh1_Znf-C2H2"/>
</dbReference>
<dbReference type="PANTHER" id="PTHR43918:SF4">
    <property type="entry name" value="CARBOXYLIC ESTER HYDROLASE"/>
    <property type="match status" value="1"/>
</dbReference>
<dbReference type="SMART" id="SM00355">
    <property type="entry name" value="ZnF_C2H2"/>
    <property type="match status" value="3"/>
</dbReference>
<protein>
    <submittedName>
        <fullName evidence="7">Alpha/beta-hydrolase</fullName>
    </submittedName>
</protein>
<feature type="transmembrane region" description="Helical" evidence="5">
    <location>
        <begin position="29"/>
        <end position="47"/>
    </location>
</feature>
<evidence type="ECO:0000256" key="3">
    <source>
        <dbReference type="PROSITE-ProRule" id="PRU00042"/>
    </source>
</evidence>
<evidence type="ECO:0000256" key="1">
    <source>
        <dbReference type="ARBA" id="ARBA00005964"/>
    </source>
</evidence>
<dbReference type="InterPro" id="IPR013087">
    <property type="entry name" value="Znf_C2H2_type"/>
</dbReference>
<dbReference type="PROSITE" id="PS00028">
    <property type="entry name" value="ZINC_FINGER_C2H2_1"/>
    <property type="match status" value="1"/>
</dbReference>
<accession>A0A6A6X2N3</accession>
<evidence type="ECO:0000259" key="6">
    <source>
        <dbReference type="PROSITE" id="PS50157"/>
    </source>
</evidence>
<dbReference type="GO" id="GO:0052689">
    <property type="term" value="F:carboxylic ester hydrolase activity"/>
    <property type="evidence" value="ECO:0007669"/>
    <property type="project" value="TreeGrafter"/>
</dbReference>
<dbReference type="SUPFAM" id="SSF53474">
    <property type="entry name" value="alpha/beta-Hydrolases"/>
    <property type="match status" value="1"/>
</dbReference>
<dbReference type="Proteomes" id="UP000799757">
    <property type="component" value="Unassembled WGS sequence"/>
</dbReference>
<evidence type="ECO:0000256" key="4">
    <source>
        <dbReference type="SAM" id="MobiDB-lite"/>
    </source>
</evidence>
<dbReference type="Pfam" id="PF12756">
    <property type="entry name" value="zf-C2H2_2"/>
    <property type="match status" value="1"/>
</dbReference>
<comment type="similarity">
    <text evidence="1">Belongs to the type-B carboxylesterase/lipase family.</text>
</comment>
<dbReference type="AlphaFoldDB" id="A0A6A6X2N3"/>
<keyword evidence="5" id="KW-0472">Membrane</keyword>
<dbReference type="PROSITE" id="PS50157">
    <property type="entry name" value="ZINC_FINGER_C2H2_2"/>
    <property type="match status" value="1"/>
</dbReference>
<dbReference type="Pfam" id="PF00135">
    <property type="entry name" value="COesterase"/>
    <property type="match status" value="1"/>
</dbReference>
<proteinExistence type="inferred from homology"/>
<evidence type="ECO:0000313" key="7">
    <source>
        <dbReference type="EMBL" id="KAF2790393.1"/>
    </source>
</evidence>
<feature type="region of interest" description="Disordered" evidence="4">
    <location>
        <begin position="828"/>
        <end position="863"/>
    </location>
</feature>
<dbReference type="InterPro" id="IPR029058">
    <property type="entry name" value="AB_hydrolase_fold"/>
</dbReference>
<dbReference type="InterPro" id="IPR050654">
    <property type="entry name" value="AChE-related_enzymes"/>
</dbReference>
<dbReference type="GO" id="GO:0008270">
    <property type="term" value="F:zinc ion binding"/>
    <property type="evidence" value="ECO:0007669"/>
    <property type="project" value="UniProtKB-KW"/>
</dbReference>
<feature type="compositionally biased region" description="Acidic residues" evidence="4">
    <location>
        <begin position="840"/>
        <end position="849"/>
    </location>
</feature>
<dbReference type="SUPFAM" id="SSF57667">
    <property type="entry name" value="beta-beta-alpha zinc fingers"/>
    <property type="match status" value="1"/>
</dbReference>